<dbReference type="PANTHER" id="PTHR11113:SF14">
    <property type="entry name" value="N-ACETYLGLUCOSAMINE-6-PHOSPHATE DEACETYLASE"/>
    <property type="match status" value="1"/>
</dbReference>
<keyword evidence="3 5" id="KW-0378">Hydrolase</keyword>
<gene>
    <name evidence="10" type="primary">nagA</name>
    <name evidence="10" type="ORF">EYR15_11405</name>
</gene>
<evidence type="ECO:0000256" key="3">
    <source>
        <dbReference type="ARBA" id="ARBA00022801"/>
    </source>
</evidence>
<feature type="binding site" evidence="7">
    <location>
        <position position="225"/>
    </location>
    <ligand>
        <name>substrate</name>
    </ligand>
</feature>
<name>A0A4V2JDX6_9HYPH</name>
<dbReference type="InterPro" id="IPR003764">
    <property type="entry name" value="GlcNAc_6-P_deAcase"/>
</dbReference>
<dbReference type="PIRSF" id="PIRSF038994">
    <property type="entry name" value="NagA"/>
    <property type="match status" value="1"/>
</dbReference>
<evidence type="ECO:0000259" key="9">
    <source>
        <dbReference type="Pfam" id="PF01979"/>
    </source>
</evidence>
<keyword evidence="2 8" id="KW-0479">Metal-binding</keyword>
<accession>A0A4V2JDX6</accession>
<evidence type="ECO:0000256" key="8">
    <source>
        <dbReference type="PIRSR" id="PIRSR038994-3"/>
    </source>
</evidence>
<dbReference type="EC" id="3.5.1.25" evidence="10"/>
<dbReference type="SUPFAM" id="SSF51556">
    <property type="entry name" value="Metallo-dependent hydrolases"/>
    <property type="match status" value="1"/>
</dbReference>
<evidence type="ECO:0000313" key="11">
    <source>
        <dbReference type="Proteomes" id="UP000291613"/>
    </source>
</evidence>
<feature type="domain" description="Amidohydrolase-related" evidence="9">
    <location>
        <begin position="52"/>
        <end position="375"/>
    </location>
</feature>
<dbReference type="InterPro" id="IPR006680">
    <property type="entry name" value="Amidohydro-rel"/>
</dbReference>
<evidence type="ECO:0000256" key="2">
    <source>
        <dbReference type="ARBA" id="ARBA00022723"/>
    </source>
</evidence>
<evidence type="ECO:0000256" key="1">
    <source>
        <dbReference type="ARBA" id="ARBA00010716"/>
    </source>
</evidence>
<feature type="binding site" evidence="8">
    <location>
        <position position="214"/>
    </location>
    <ligand>
        <name>Zn(2+)</name>
        <dbReference type="ChEBI" id="CHEBI:29105"/>
    </ligand>
</feature>
<feature type="binding site" evidence="7">
    <location>
        <position position="249"/>
    </location>
    <ligand>
        <name>substrate</name>
    </ligand>
</feature>
<dbReference type="GO" id="GO:0046872">
    <property type="term" value="F:metal ion binding"/>
    <property type="evidence" value="ECO:0007669"/>
    <property type="project" value="UniProtKB-KW"/>
</dbReference>
<evidence type="ECO:0000256" key="6">
    <source>
        <dbReference type="PIRSR" id="PIRSR038994-1"/>
    </source>
</evidence>
<comment type="caution">
    <text evidence="10">The sequence shown here is derived from an EMBL/GenBank/DDBJ whole genome shotgun (WGS) entry which is preliminary data.</text>
</comment>
<dbReference type="GO" id="GO:0008448">
    <property type="term" value="F:N-acetylglucosamine-6-phosphate deacetylase activity"/>
    <property type="evidence" value="ECO:0007669"/>
    <property type="project" value="UniProtKB-EC"/>
</dbReference>
<feature type="binding site" evidence="7">
    <location>
        <position position="140"/>
    </location>
    <ligand>
        <name>substrate</name>
    </ligand>
</feature>
<dbReference type="NCBIfam" id="TIGR00221">
    <property type="entry name" value="nagA"/>
    <property type="match status" value="1"/>
</dbReference>
<dbReference type="Pfam" id="PF01979">
    <property type="entry name" value="Amidohydro_1"/>
    <property type="match status" value="1"/>
</dbReference>
<evidence type="ECO:0000256" key="7">
    <source>
        <dbReference type="PIRSR" id="PIRSR038994-2"/>
    </source>
</evidence>
<comment type="similarity">
    <text evidence="1 5">Belongs to the metallo-dependent hydrolases superfamily. NagA family.</text>
</comment>
<sequence>MSRFVLKPQRLFDGQAFRDGAVVLVDGQRIAAVGADADMPSEVARIVVEGLLAPGFIDVQVNGGGGVLLNDDPSPAAMAAIARAHRRFGTTGLLPTLITDTSERMAAALAASDQAVRASVPGVLGVHIEGPFLNPARKGVHDPALMRAPKDDDLALLTEARAGATLVTLAPEMVGQGAVARLASAGAKVAAGHTEADAATLDEARRAGMTGYTHLFNAMPPMGGRAPGPVGAALSERVTFCGLIVDMHHVSAEAMKASIAAKGFSRVMLVTDSMSTIGTDVDEFVLQGRRILRGGGRLMTEDGTLAGSDLDMASAVRNVVEALGLPLGQALAMASIVPAAFLGLNDHLGCIAPGLRADLVALNDALEVSGTWIAGSYEAA</sequence>
<dbReference type="SUPFAM" id="SSF51338">
    <property type="entry name" value="Composite domain of metallo-dependent hydrolases"/>
    <property type="match status" value="1"/>
</dbReference>
<keyword evidence="4 5" id="KW-0119">Carbohydrate metabolism</keyword>
<evidence type="ECO:0000256" key="4">
    <source>
        <dbReference type="ARBA" id="ARBA00023277"/>
    </source>
</evidence>
<dbReference type="PANTHER" id="PTHR11113">
    <property type="entry name" value="N-ACETYLGLUCOSAMINE-6-PHOSPHATE DEACETYLASE"/>
    <property type="match status" value="1"/>
</dbReference>
<dbReference type="InterPro" id="IPR011059">
    <property type="entry name" value="Metal-dep_hydrolase_composite"/>
</dbReference>
<dbReference type="RefSeq" id="WP_131003673.1">
    <property type="nucleotide sequence ID" value="NZ_JBHSZR010000013.1"/>
</dbReference>
<feature type="binding site" evidence="7">
    <location>
        <begin position="305"/>
        <end position="307"/>
    </location>
    <ligand>
        <name>substrate</name>
    </ligand>
</feature>
<protein>
    <submittedName>
        <fullName evidence="10">N-acetylglucosamine-6-phosphate deacetylase</fullName>
        <ecNumber evidence="10">3.5.1.25</ecNumber>
    </submittedName>
</protein>
<dbReference type="GO" id="GO:0006046">
    <property type="term" value="P:N-acetylglucosamine catabolic process"/>
    <property type="evidence" value="ECO:0007669"/>
    <property type="project" value="TreeGrafter"/>
</dbReference>
<feature type="binding site" evidence="8">
    <location>
        <position position="129"/>
    </location>
    <ligand>
        <name>Zn(2+)</name>
        <dbReference type="ChEBI" id="CHEBI:29105"/>
    </ligand>
</feature>
<keyword evidence="11" id="KW-1185">Reference proteome</keyword>
<feature type="binding site" evidence="8">
    <location>
        <position position="193"/>
    </location>
    <ligand>
        <name>Zn(2+)</name>
        <dbReference type="ChEBI" id="CHEBI:29105"/>
    </ligand>
</feature>
<dbReference type="EMBL" id="SIUB01000005">
    <property type="protein sequence ID" value="TBN52439.1"/>
    <property type="molecule type" value="Genomic_DNA"/>
</dbReference>
<proteinExistence type="inferred from homology"/>
<dbReference type="InterPro" id="IPR032466">
    <property type="entry name" value="Metal_Hydrolase"/>
</dbReference>
<feature type="binding site" evidence="7">
    <location>
        <begin position="217"/>
        <end position="218"/>
    </location>
    <ligand>
        <name>substrate</name>
    </ligand>
</feature>
<evidence type="ECO:0000256" key="5">
    <source>
        <dbReference type="PIRNR" id="PIRNR038994"/>
    </source>
</evidence>
<evidence type="ECO:0000313" key="10">
    <source>
        <dbReference type="EMBL" id="TBN52439.1"/>
    </source>
</evidence>
<comment type="cofactor">
    <cofactor evidence="8">
        <name>a divalent metal cation</name>
        <dbReference type="ChEBI" id="CHEBI:60240"/>
    </cofactor>
    <text evidence="8">Binds 1 divalent metal cation per subunit.</text>
</comment>
<organism evidence="10 11">
    <name type="scientific">Hansschlegelia quercus</name>
    <dbReference type="NCBI Taxonomy" id="2528245"/>
    <lineage>
        <taxon>Bacteria</taxon>
        <taxon>Pseudomonadati</taxon>
        <taxon>Pseudomonadota</taxon>
        <taxon>Alphaproteobacteria</taxon>
        <taxon>Hyphomicrobiales</taxon>
        <taxon>Methylopilaceae</taxon>
        <taxon>Hansschlegelia</taxon>
    </lineage>
</organism>
<feature type="active site" description="Proton donor/acceptor" evidence="6">
    <location>
        <position position="272"/>
    </location>
</feature>
<dbReference type="Gene3D" id="3.20.20.140">
    <property type="entry name" value="Metal-dependent hydrolases"/>
    <property type="match status" value="1"/>
</dbReference>
<dbReference type="Proteomes" id="UP000291613">
    <property type="component" value="Unassembled WGS sequence"/>
</dbReference>
<dbReference type="OrthoDB" id="9776488at2"/>
<dbReference type="Gene3D" id="2.30.40.10">
    <property type="entry name" value="Urease, subunit C, domain 1"/>
    <property type="match status" value="1"/>
</dbReference>
<dbReference type="AlphaFoldDB" id="A0A4V2JDX6"/>
<reference evidence="10 11" key="1">
    <citation type="submission" date="2019-02" db="EMBL/GenBank/DDBJ databases">
        <title>Hansschlegelia quercus sp. nov., a novel methylotrophic bacterium from buds of oak (Quercus robur L.).</title>
        <authorList>
            <person name="Agafonova N.V."/>
            <person name="Kaparullina E.N."/>
            <person name="Grouzdev D.S."/>
            <person name="Doronina N.V."/>
        </authorList>
    </citation>
    <scope>NUCLEOTIDE SEQUENCE [LARGE SCALE GENOMIC DNA]</scope>
    <source>
        <strain evidence="10 11">Dub</strain>
    </source>
</reference>